<keyword evidence="3" id="KW-1185">Reference proteome</keyword>
<organism evidence="2 3">
    <name type="scientific">Lactovum miscens</name>
    <dbReference type="NCBI Taxonomy" id="190387"/>
    <lineage>
        <taxon>Bacteria</taxon>
        <taxon>Bacillati</taxon>
        <taxon>Bacillota</taxon>
        <taxon>Bacilli</taxon>
        <taxon>Lactobacillales</taxon>
        <taxon>Streptococcaceae</taxon>
        <taxon>Lactovum</taxon>
    </lineage>
</organism>
<accession>A0A841C7F0</accession>
<protein>
    <submittedName>
        <fullName evidence="2">Uncharacterized protein</fullName>
    </submittedName>
</protein>
<evidence type="ECO:0000313" key="2">
    <source>
        <dbReference type="EMBL" id="MBB5888405.1"/>
    </source>
</evidence>
<dbReference type="Proteomes" id="UP000562464">
    <property type="component" value="Unassembled WGS sequence"/>
</dbReference>
<keyword evidence="1" id="KW-0472">Membrane</keyword>
<evidence type="ECO:0000256" key="1">
    <source>
        <dbReference type="SAM" id="Phobius"/>
    </source>
</evidence>
<comment type="caution">
    <text evidence="2">The sequence shown here is derived from an EMBL/GenBank/DDBJ whole genome shotgun (WGS) entry which is preliminary data.</text>
</comment>
<name>A0A841C7F0_9LACT</name>
<reference evidence="2 3" key="1">
    <citation type="submission" date="2020-08" db="EMBL/GenBank/DDBJ databases">
        <title>Genomic Encyclopedia of Type Strains, Phase IV (KMG-IV): sequencing the most valuable type-strain genomes for metagenomic binning, comparative biology and taxonomic classification.</title>
        <authorList>
            <person name="Goeker M."/>
        </authorList>
    </citation>
    <scope>NUCLEOTIDE SEQUENCE [LARGE SCALE GENOMIC DNA]</scope>
    <source>
        <strain evidence="2 3">DSM 14925</strain>
    </source>
</reference>
<dbReference type="EMBL" id="JACHHV010000024">
    <property type="protein sequence ID" value="MBB5888405.1"/>
    <property type="molecule type" value="Genomic_DNA"/>
</dbReference>
<dbReference type="RefSeq" id="WP_183540418.1">
    <property type="nucleotide sequence ID" value="NZ_JACHHV010000024.1"/>
</dbReference>
<feature type="transmembrane region" description="Helical" evidence="1">
    <location>
        <begin position="62"/>
        <end position="87"/>
    </location>
</feature>
<dbReference type="AlphaFoldDB" id="A0A841C7F0"/>
<keyword evidence="1" id="KW-1133">Transmembrane helix</keyword>
<keyword evidence="1" id="KW-0812">Transmembrane</keyword>
<gene>
    <name evidence="2" type="ORF">HNQ37_001304</name>
</gene>
<evidence type="ECO:0000313" key="3">
    <source>
        <dbReference type="Proteomes" id="UP000562464"/>
    </source>
</evidence>
<proteinExistence type="predicted"/>
<sequence>MKPTRHIPDALPGFFHEIIVPHLKRMVGKRVQHRKWHIHDLFPLGVLAGFFRGDNIIVLFRLIFLALLSIFNTVLVQLPVCLGSLSFEAVR</sequence>